<dbReference type="InterPro" id="IPR017853">
    <property type="entry name" value="GH"/>
</dbReference>
<accession>A0A9I9EIL5</accession>
<dbReference type="EnsemblPlants" id="MELO3C034277.2.1">
    <property type="protein sequence ID" value="MELO3C034277.2.1"/>
    <property type="gene ID" value="MELO3C034277.2"/>
</dbReference>
<proteinExistence type="inferred from homology"/>
<name>A0A9I9EIL5_CUCME</name>
<keyword evidence="3" id="KW-0812">Transmembrane</keyword>
<dbReference type="Gramene" id="MELO3C034277.2.1">
    <property type="protein sequence ID" value="MELO3C034277.2.1"/>
    <property type="gene ID" value="MELO3C034277.2"/>
</dbReference>
<dbReference type="Pfam" id="PF00232">
    <property type="entry name" value="Glyco_hydro_1"/>
    <property type="match status" value="1"/>
</dbReference>
<dbReference type="Gene3D" id="3.20.20.80">
    <property type="entry name" value="Glycosidases"/>
    <property type="match status" value="1"/>
</dbReference>
<keyword evidence="3" id="KW-1133">Transmembrane helix</keyword>
<evidence type="ECO:0000256" key="2">
    <source>
        <dbReference type="RuleBase" id="RU003690"/>
    </source>
</evidence>
<comment type="similarity">
    <text evidence="1 2">Belongs to the glycosyl hydrolase 1 family.</text>
</comment>
<dbReference type="GO" id="GO:0005975">
    <property type="term" value="P:carbohydrate metabolic process"/>
    <property type="evidence" value="ECO:0007669"/>
    <property type="project" value="InterPro"/>
</dbReference>
<evidence type="ECO:0000256" key="3">
    <source>
        <dbReference type="SAM" id="Phobius"/>
    </source>
</evidence>
<dbReference type="PANTHER" id="PTHR10353">
    <property type="entry name" value="GLYCOSYL HYDROLASE"/>
    <property type="match status" value="1"/>
</dbReference>
<feature type="transmembrane region" description="Helical" evidence="3">
    <location>
        <begin position="182"/>
        <end position="201"/>
    </location>
</feature>
<reference evidence="4" key="1">
    <citation type="submission" date="2023-03" db="UniProtKB">
        <authorList>
            <consortium name="EnsemblPlants"/>
        </authorList>
    </citation>
    <scope>IDENTIFICATION</scope>
</reference>
<feature type="transmembrane region" description="Helical" evidence="3">
    <location>
        <begin position="112"/>
        <end position="132"/>
    </location>
</feature>
<dbReference type="InterPro" id="IPR001360">
    <property type="entry name" value="Glyco_hydro_1"/>
</dbReference>
<organism evidence="4">
    <name type="scientific">Cucumis melo</name>
    <name type="common">Muskmelon</name>
    <dbReference type="NCBI Taxonomy" id="3656"/>
    <lineage>
        <taxon>Eukaryota</taxon>
        <taxon>Viridiplantae</taxon>
        <taxon>Streptophyta</taxon>
        <taxon>Embryophyta</taxon>
        <taxon>Tracheophyta</taxon>
        <taxon>Spermatophyta</taxon>
        <taxon>Magnoliopsida</taxon>
        <taxon>eudicotyledons</taxon>
        <taxon>Gunneridae</taxon>
        <taxon>Pentapetalae</taxon>
        <taxon>rosids</taxon>
        <taxon>fabids</taxon>
        <taxon>Cucurbitales</taxon>
        <taxon>Cucurbitaceae</taxon>
        <taxon>Benincaseae</taxon>
        <taxon>Cucumis</taxon>
    </lineage>
</organism>
<evidence type="ECO:0000256" key="1">
    <source>
        <dbReference type="ARBA" id="ARBA00010838"/>
    </source>
</evidence>
<sequence length="358" mass="41439">MLKFYLERRGVTVVLRSASHPLLFGFSLTDIRLALLCIECHQRDLPFRRILSRVTSDGAIAVRLLIAKMTVKFLGGMYIHGDAALGVHCINWPGPILQDELGPDKAYYNETLFTFIFLFFVASHVETLPFFYMRKTLIMDMLRKNPKRRPNRLCVISKTLLIYVQMDFKTASSFTLLFSSFLLYYFPLSSFTLFPFLFYHLDERNTKNPNLTLLHLHLADHTKGLFFSSTVTHNVSRFNFKISCLQIEGGYVEDGRGKRKIKDNNTGDLADNHYHMFMEDIELMDSMAMNAYQLSISWTRILPNGVLLKQKKLVNKIFWKSYPHHHPNNQRSAIFIWIVSRAKTLEVLSISVAGNYNG</sequence>
<evidence type="ECO:0000313" key="4">
    <source>
        <dbReference type="EnsemblPlants" id="MELO3C034277.2.1"/>
    </source>
</evidence>
<protein>
    <submittedName>
        <fullName evidence="4">Uncharacterized protein</fullName>
    </submittedName>
</protein>
<dbReference type="PANTHER" id="PTHR10353:SF175">
    <property type="entry name" value="BETA-GLUCOSIDASE 18-LIKE ISOFORM X1"/>
    <property type="match status" value="1"/>
</dbReference>
<dbReference type="GO" id="GO:0008422">
    <property type="term" value="F:beta-glucosidase activity"/>
    <property type="evidence" value="ECO:0007669"/>
    <property type="project" value="TreeGrafter"/>
</dbReference>
<dbReference type="SUPFAM" id="SSF51445">
    <property type="entry name" value="(Trans)glycosidases"/>
    <property type="match status" value="1"/>
</dbReference>
<keyword evidence="3" id="KW-0472">Membrane</keyword>
<dbReference type="AlphaFoldDB" id="A0A9I9EIL5"/>